<sequence length="496" mass="55498">MSSPPFCAPCARIDDSSPSVKFCMDCEETLCNECVRAHKTIKILMSHHLIDVEASLAMPVKVMTSQKQCDTHSDFILDFYCTYHDSLCCQSCISLEHRGCDKVLPLKEASKNIKDSALLSDTTDGVNQILITTEEIIKNRKIGIQKIEDGGASIVESISTAKMSIINQLEEMQKSALSKLADVQDIVVLQMKIECDDAEQTSKLIQKQTQQMDFLYTHGSNNQIFVFLQKLKIFLADENKFIKDFIAKLKEPSLFYKETPLFASDQDFGSIELISQPCCVEYKETKHHEARLLFDIKSTPRLFSLHNEIIDFPNVKCSGISGIVFIDQNKIAVCSYESSKLYVYDIDGTRLKEVQLETPCNPWGLAYNSTDQTIVVNLAKHKLQFIKNFIAAPALDIPEGATYDVSWVNDKFYVGGRDLKGPDGITSDGKGNVYVVGRSSNNIHRLALDGTSSEVVLKQEDGLNEPIAICFSNDYKKLLVSNNKGKSISVFDCVHN</sequence>
<dbReference type="InterPro" id="IPR047153">
    <property type="entry name" value="TRIM45/56/19-like"/>
</dbReference>
<keyword evidence="1" id="KW-0863">Zinc-finger</keyword>
<proteinExistence type="predicted"/>
<evidence type="ECO:0000313" key="3">
    <source>
        <dbReference type="EMBL" id="CAG2207543.1"/>
    </source>
</evidence>
<feature type="domain" description="B box-type" evidence="2">
    <location>
        <begin position="2"/>
        <end position="52"/>
    </location>
</feature>
<dbReference type="SUPFAM" id="SSF57845">
    <property type="entry name" value="B-box zinc-binding domain"/>
    <property type="match status" value="1"/>
</dbReference>
<dbReference type="InterPro" id="IPR000315">
    <property type="entry name" value="Znf_B-box"/>
</dbReference>
<evidence type="ECO:0000259" key="2">
    <source>
        <dbReference type="PROSITE" id="PS50119"/>
    </source>
</evidence>
<keyword evidence="1" id="KW-0479">Metal-binding</keyword>
<dbReference type="EMBL" id="CAJPWZ010001077">
    <property type="protein sequence ID" value="CAG2207543.1"/>
    <property type="molecule type" value="Genomic_DNA"/>
</dbReference>
<protein>
    <recommendedName>
        <fullName evidence="2">B box-type domain-containing protein</fullName>
    </recommendedName>
</protein>
<dbReference type="AlphaFoldDB" id="A0A8S3RHN9"/>
<dbReference type="PANTHER" id="PTHR25462:SF296">
    <property type="entry name" value="MEIOTIC P26, ISOFORM F"/>
    <property type="match status" value="1"/>
</dbReference>
<reference evidence="3" key="1">
    <citation type="submission" date="2021-03" db="EMBL/GenBank/DDBJ databases">
        <authorList>
            <person name="Bekaert M."/>
        </authorList>
    </citation>
    <scope>NUCLEOTIDE SEQUENCE</scope>
</reference>
<accession>A0A8S3RHN9</accession>
<name>A0A8S3RHN9_MYTED</name>
<dbReference type="OrthoDB" id="6121672at2759"/>
<dbReference type="SUPFAM" id="SSF63829">
    <property type="entry name" value="Calcium-dependent phosphotriesterase"/>
    <property type="match status" value="1"/>
</dbReference>
<evidence type="ECO:0000313" key="4">
    <source>
        <dbReference type="Proteomes" id="UP000683360"/>
    </source>
</evidence>
<comment type="caution">
    <text evidence="3">The sequence shown here is derived from an EMBL/GenBank/DDBJ whole genome shotgun (WGS) entry which is preliminary data.</text>
</comment>
<dbReference type="Gene3D" id="4.10.830.40">
    <property type="match status" value="1"/>
</dbReference>
<evidence type="ECO:0000256" key="1">
    <source>
        <dbReference type="PROSITE-ProRule" id="PRU00024"/>
    </source>
</evidence>
<dbReference type="GO" id="GO:0008270">
    <property type="term" value="F:zinc ion binding"/>
    <property type="evidence" value="ECO:0007669"/>
    <property type="project" value="UniProtKB-KW"/>
</dbReference>
<keyword evidence="4" id="KW-1185">Reference proteome</keyword>
<dbReference type="PANTHER" id="PTHR25462">
    <property type="entry name" value="BONUS, ISOFORM C-RELATED"/>
    <property type="match status" value="1"/>
</dbReference>
<feature type="domain" description="B box-type" evidence="2">
    <location>
        <begin position="64"/>
        <end position="106"/>
    </location>
</feature>
<dbReference type="Gene3D" id="3.30.160.60">
    <property type="entry name" value="Classic Zinc Finger"/>
    <property type="match status" value="1"/>
</dbReference>
<keyword evidence="1" id="KW-0862">Zinc</keyword>
<dbReference type="InterPro" id="IPR011042">
    <property type="entry name" value="6-blade_b-propeller_TolB-like"/>
</dbReference>
<organism evidence="3 4">
    <name type="scientific">Mytilus edulis</name>
    <name type="common">Blue mussel</name>
    <dbReference type="NCBI Taxonomy" id="6550"/>
    <lineage>
        <taxon>Eukaryota</taxon>
        <taxon>Metazoa</taxon>
        <taxon>Spiralia</taxon>
        <taxon>Lophotrochozoa</taxon>
        <taxon>Mollusca</taxon>
        <taxon>Bivalvia</taxon>
        <taxon>Autobranchia</taxon>
        <taxon>Pteriomorphia</taxon>
        <taxon>Mytilida</taxon>
        <taxon>Mytiloidea</taxon>
        <taxon>Mytilidae</taxon>
        <taxon>Mytilinae</taxon>
        <taxon>Mytilus</taxon>
    </lineage>
</organism>
<dbReference type="PROSITE" id="PS50119">
    <property type="entry name" value="ZF_BBOX"/>
    <property type="match status" value="2"/>
</dbReference>
<dbReference type="Proteomes" id="UP000683360">
    <property type="component" value="Unassembled WGS sequence"/>
</dbReference>
<gene>
    <name evidence="3" type="ORF">MEDL_21796</name>
</gene>
<dbReference type="Gene3D" id="2.120.10.30">
    <property type="entry name" value="TolB, C-terminal domain"/>
    <property type="match status" value="1"/>
</dbReference>